<feature type="transmembrane region" description="Helical" evidence="1">
    <location>
        <begin position="25"/>
        <end position="45"/>
    </location>
</feature>
<evidence type="ECO:0000313" key="3">
    <source>
        <dbReference type="Proteomes" id="UP001597075"/>
    </source>
</evidence>
<feature type="transmembrane region" description="Helical" evidence="1">
    <location>
        <begin position="54"/>
        <end position="75"/>
    </location>
</feature>
<evidence type="ECO:0000256" key="1">
    <source>
        <dbReference type="SAM" id="Phobius"/>
    </source>
</evidence>
<accession>A0ABD6D133</accession>
<dbReference type="EMBL" id="JBHUDL010000010">
    <property type="protein sequence ID" value="MFD1634636.1"/>
    <property type="molecule type" value="Genomic_DNA"/>
</dbReference>
<dbReference type="Proteomes" id="UP001597075">
    <property type="component" value="Unassembled WGS sequence"/>
</dbReference>
<keyword evidence="1" id="KW-0812">Transmembrane</keyword>
<proteinExistence type="predicted"/>
<keyword evidence="1" id="KW-1133">Transmembrane helix</keyword>
<gene>
    <name evidence="2" type="ORF">ACFSBJ_12975</name>
</gene>
<organism evidence="2 3">
    <name type="scientific">Haloplanus ruber</name>
    <dbReference type="NCBI Taxonomy" id="869892"/>
    <lineage>
        <taxon>Archaea</taxon>
        <taxon>Methanobacteriati</taxon>
        <taxon>Methanobacteriota</taxon>
        <taxon>Stenosarchaea group</taxon>
        <taxon>Halobacteria</taxon>
        <taxon>Halobacteriales</taxon>
        <taxon>Haloferacaceae</taxon>
        <taxon>Haloplanus</taxon>
    </lineage>
</organism>
<name>A0ABD6D133_9EURY</name>
<dbReference type="AlphaFoldDB" id="A0ABD6D133"/>
<keyword evidence="3" id="KW-1185">Reference proteome</keyword>
<dbReference type="RefSeq" id="WP_256404877.1">
    <property type="nucleotide sequence ID" value="NZ_CP187151.1"/>
</dbReference>
<keyword evidence="1" id="KW-0472">Membrane</keyword>
<reference evidence="2 3" key="1">
    <citation type="journal article" date="2019" name="Int. J. Syst. Evol. Microbiol.">
        <title>The Global Catalogue of Microorganisms (GCM) 10K type strain sequencing project: providing services to taxonomists for standard genome sequencing and annotation.</title>
        <authorList>
            <consortium name="The Broad Institute Genomics Platform"/>
            <consortium name="The Broad Institute Genome Sequencing Center for Infectious Disease"/>
            <person name="Wu L."/>
            <person name="Ma J."/>
        </authorList>
    </citation>
    <scope>NUCLEOTIDE SEQUENCE [LARGE SCALE GENOMIC DNA]</scope>
    <source>
        <strain evidence="2 3">CGMCC 1.10594</strain>
    </source>
</reference>
<protein>
    <submittedName>
        <fullName evidence="2">Uncharacterized protein</fullName>
    </submittedName>
</protein>
<sequence>MVIEELLARAIESGAGLLGAHGVEAGLIATAVIVVWHGHSALALISRVLRTARIGFVGAALVGLLLVVSIAMGWMDVASLPSLGSIPFLSV</sequence>
<comment type="caution">
    <text evidence="2">The sequence shown here is derived from an EMBL/GenBank/DDBJ whole genome shotgun (WGS) entry which is preliminary data.</text>
</comment>
<evidence type="ECO:0000313" key="2">
    <source>
        <dbReference type="EMBL" id="MFD1634636.1"/>
    </source>
</evidence>